<proteinExistence type="predicted"/>
<dbReference type="AlphaFoldDB" id="Q4DRY2"/>
<dbReference type="PaxDb" id="353153-Q4DRY2"/>
<dbReference type="OMA" id="RWCPHCY"/>
<accession>Q4DRY2</accession>
<reference evidence="2 3" key="1">
    <citation type="journal article" date="2005" name="Science">
        <title>The genome sequence of Trypanosoma cruzi, etiologic agent of Chagas disease.</title>
        <authorList>
            <person name="El-Sayed N.M."/>
            <person name="Myler P.J."/>
            <person name="Bartholomeu D.C."/>
            <person name="Nilsson D."/>
            <person name="Aggarwal G."/>
            <person name="Tran A.N."/>
            <person name="Ghedin E."/>
            <person name="Worthey E.A."/>
            <person name="Delcher A.L."/>
            <person name="Blandin G."/>
            <person name="Westenberger S.J."/>
            <person name="Caler E."/>
            <person name="Cerqueira G.C."/>
            <person name="Branche C."/>
            <person name="Haas B."/>
            <person name="Anupama A."/>
            <person name="Arner E."/>
            <person name="Aslund L."/>
            <person name="Attipoe P."/>
            <person name="Bontempi E."/>
            <person name="Bringaud F."/>
            <person name="Burton P."/>
            <person name="Cadag E."/>
            <person name="Campbell D.A."/>
            <person name="Carrington M."/>
            <person name="Crabtree J."/>
            <person name="Darban H."/>
            <person name="da Silveira J.F."/>
            <person name="de Jong P."/>
            <person name="Edwards K."/>
            <person name="Englund P.T."/>
            <person name="Fazelina G."/>
            <person name="Feldblyum T."/>
            <person name="Ferella M."/>
            <person name="Frasch A.C."/>
            <person name="Gull K."/>
            <person name="Horn D."/>
            <person name="Hou L."/>
            <person name="Huang Y."/>
            <person name="Kindlund E."/>
            <person name="Klingbeil M."/>
            <person name="Kluge S."/>
            <person name="Koo H."/>
            <person name="Lacerda D."/>
            <person name="Levin M.J."/>
            <person name="Lorenzi H."/>
            <person name="Louie T."/>
            <person name="Machado C.R."/>
            <person name="McCulloch R."/>
            <person name="McKenna A."/>
            <person name="Mizuno Y."/>
            <person name="Mottram J.C."/>
            <person name="Nelson S."/>
            <person name="Ochaya S."/>
            <person name="Osoegawa K."/>
            <person name="Pai G."/>
            <person name="Parsons M."/>
            <person name="Pentony M."/>
            <person name="Pettersson U."/>
            <person name="Pop M."/>
            <person name="Ramirez J.L."/>
            <person name="Rinta J."/>
            <person name="Robertson L."/>
            <person name="Salzberg S.L."/>
            <person name="Sanchez D.O."/>
            <person name="Seyler A."/>
            <person name="Sharma R."/>
            <person name="Shetty J."/>
            <person name="Simpson A.J."/>
            <person name="Sisk E."/>
            <person name="Tammi M.T."/>
            <person name="Tarleton R."/>
            <person name="Teixeira S."/>
            <person name="Van Aken S."/>
            <person name="Vogt C."/>
            <person name="Ward P.N."/>
            <person name="Wickstead B."/>
            <person name="Wortman J."/>
            <person name="White O."/>
            <person name="Fraser C.M."/>
            <person name="Stuart K.D."/>
            <person name="Andersson B."/>
        </authorList>
    </citation>
    <scope>NUCLEOTIDE SEQUENCE [LARGE SCALE GENOMIC DNA]</scope>
    <source>
        <strain evidence="2 3">CL Brener</strain>
    </source>
</reference>
<dbReference type="EMBL" id="AAHK01000222">
    <property type="protein sequence ID" value="EAN95296.1"/>
    <property type="molecule type" value="Genomic_DNA"/>
</dbReference>
<dbReference type="Proteomes" id="UP000002296">
    <property type="component" value="Unassembled WGS sequence"/>
</dbReference>
<dbReference type="RefSeq" id="XP_817147.1">
    <property type="nucleotide sequence ID" value="XM_812054.1"/>
</dbReference>
<protein>
    <recommendedName>
        <fullName evidence="4">Cysteine-rich PDZ-binding protein</fullName>
    </recommendedName>
</protein>
<keyword evidence="3" id="KW-1185">Reference proteome</keyword>
<evidence type="ECO:0000256" key="1">
    <source>
        <dbReference type="SAM" id="SignalP"/>
    </source>
</evidence>
<name>Q4DRY2_TRYCC</name>
<gene>
    <name evidence="2" type="ORF">Tc00.1047053508307.125</name>
</gene>
<evidence type="ECO:0000313" key="3">
    <source>
        <dbReference type="Proteomes" id="UP000002296"/>
    </source>
</evidence>
<keyword evidence="1" id="KW-0732">Signal</keyword>
<feature type="chain" id="PRO_5004237410" description="Cysteine-rich PDZ-binding protein" evidence="1">
    <location>
        <begin position="17"/>
        <end position="171"/>
    </location>
</feature>
<evidence type="ECO:0000313" key="2">
    <source>
        <dbReference type="EMBL" id="EAN95296.1"/>
    </source>
</evidence>
<sequence>MFFFFFFFVCVSCSCCFCVFLLFGGSDIYSGVRGTMPPKKEAEGPPKKKKEPPKELCGCGVDTYRPPPKGKKKTAPIEHAAGCAYQRTTCNAYPHLPKCLVCLNPCKYCAGTIRWCPHCYENRCTNIYKRVVHGHAKQESQKKNVVSFVFADGSSAAPAASARSARKSVSR</sequence>
<dbReference type="GeneID" id="3549134"/>
<organism evidence="2 3">
    <name type="scientific">Trypanosoma cruzi (strain CL Brener)</name>
    <dbReference type="NCBI Taxonomy" id="353153"/>
    <lineage>
        <taxon>Eukaryota</taxon>
        <taxon>Discoba</taxon>
        <taxon>Euglenozoa</taxon>
        <taxon>Kinetoplastea</taxon>
        <taxon>Metakinetoplastina</taxon>
        <taxon>Trypanosomatida</taxon>
        <taxon>Trypanosomatidae</taxon>
        <taxon>Trypanosoma</taxon>
        <taxon>Schizotrypanum</taxon>
    </lineage>
</organism>
<feature type="signal peptide" evidence="1">
    <location>
        <begin position="1"/>
        <end position="16"/>
    </location>
</feature>
<dbReference type="InParanoid" id="Q4DRY2"/>
<dbReference type="KEGG" id="tcr:508307.125"/>
<evidence type="ECO:0008006" key="4">
    <source>
        <dbReference type="Google" id="ProtNLM"/>
    </source>
</evidence>
<comment type="caution">
    <text evidence="2">The sequence shown here is derived from an EMBL/GenBank/DDBJ whole genome shotgun (WGS) entry which is preliminary data.</text>
</comment>